<evidence type="ECO:0000313" key="4">
    <source>
        <dbReference type="EMBL" id="MBS9336190.1"/>
    </source>
</evidence>
<keyword evidence="2" id="KW-0808">Transferase</keyword>
<dbReference type="RefSeq" id="WP_213792736.1">
    <property type="nucleotide sequence ID" value="NZ_JAAMFJ010000001.1"/>
</dbReference>
<proteinExistence type="predicted"/>
<evidence type="ECO:0000259" key="3">
    <source>
        <dbReference type="Pfam" id="PF00534"/>
    </source>
</evidence>
<dbReference type="PANTHER" id="PTHR12526">
    <property type="entry name" value="GLYCOSYLTRANSFERASE"/>
    <property type="match status" value="1"/>
</dbReference>
<name>A0ABS5QSL3_9LACO</name>
<keyword evidence="1" id="KW-0328">Glycosyltransferase</keyword>
<dbReference type="SUPFAM" id="SSF53756">
    <property type="entry name" value="UDP-Glycosyltransferase/glycogen phosphorylase"/>
    <property type="match status" value="1"/>
</dbReference>
<dbReference type="PANTHER" id="PTHR12526:SF629">
    <property type="entry name" value="TEICHURONIC ACID BIOSYNTHESIS GLYCOSYLTRANSFERASE TUAH-RELATED"/>
    <property type="match status" value="1"/>
</dbReference>
<organism evidence="4 5">
    <name type="scientific">Fructobacillus papyrifericola</name>
    <dbReference type="NCBI Taxonomy" id="2713172"/>
    <lineage>
        <taxon>Bacteria</taxon>
        <taxon>Bacillati</taxon>
        <taxon>Bacillota</taxon>
        <taxon>Bacilli</taxon>
        <taxon>Lactobacillales</taxon>
        <taxon>Lactobacillaceae</taxon>
        <taxon>Fructobacillus</taxon>
    </lineage>
</organism>
<dbReference type="Gene3D" id="3.40.50.2000">
    <property type="entry name" value="Glycogen Phosphorylase B"/>
    <property type="match status" value="3"/>
</dbReference>
<reference evidence="4 5" key="1">
    <citation type="submission" date="2020-02" db="EMBL/GenBank/DDBJ databases">
        <title>Fructobacillus sp. isolated from paper mulberry of Taiwan.</title>
        <authorList>
            <person name="Lin S.-T."/>
        </authorList>
    </citation>
    <scope>NUCLEOTIDE SEQUENCE [LARGE SCALE GENOMIC DNA]</scope>
    <source>
        <strain evidence="4 5">M1-21</strain>
    </source>
</reference>
<dbReference type="Pfam" id="PF00534">
    <property type="entry name" value="Glycos_transf_1"/>
    <property type="match status" value="1"/>
</dbReference>
<dbReference type="EMBL" id="JAAMFJ010000001">
    <property type="protein sequence ID" value="MBS9336190.1"/>
    <property type="molecule type" value="Genomic_DNA"/>
</dbReference>
<evidence type="ECO:0000256" key="1">
    <source>
        <dbReference type="ARBA" id="ARBA00022676"/>
    </source>
</evidence>
<sequence>MNFFLNKGMGHGNSGVEHAQFYRLRAFFELGEPAKLVFTDLLPELHDHLKEWHLKEEQVINLYDYLMAEDPNRYLTEGLLAKEIRPYEKTTLKDFTKTDRVVVEQATAGYLIKRMKEKVWQEEKQLYLVSDAQVVLSYGTRSLSWAYRQVDGKREMTAILLENFVGQNYYFDNFYGLLTFFMDQIQETFGASRYFFDRGLDYDEYFVSNRSRHQEDRLIAVVHADHRLSNKGQNRVFNQFYQYLVKHLWAYDAVVVATRKQAAVLQDNLAELGYGKEAVQKVHTVPVGFVEQVMEKATPSVAKGDHPLSLVTASRLHPEKHIDQLVLVMAALKRAGIASRLTVYGSGQEEAALQQLIDEQGLSEEVSLAGFSQDLAAAFSKADLYLSASYSEGFGLTYLEALAQGLPVLSYENDYGAKELIESGRNGYLVDFSPLESAIPQNVQKMVEAVISAQGERHSLSKGALETAKRYRKEVVALAWRQLLEGLDEN</sequence>
<dbReference type="Proteomes" id="UP000735205">
    <property type="component" value="Unassembled WGS sequence"/>
</dbReference>
<keyword evidence="5" id="KW-1185">Reference proteome</keyword>
<protein>
    <submittedName>
        <fullName evidence="4">Glycosyltransferase</fullName>
    </submittedName>
</protein>
<accession>A0ABS5QSL3</accession>
<gene>
    <name evidence="4" type="ORF">G6R28_02960</name>
</gene>
<evidence type="ECO:0000256" key="2">
    <source>
        <dbReference type="ARBA" id="ARBA00022679"/>
    </source>
</evidence>
<feature type="domain" description="Glycosyl transferase family 1" evidence="3">
    <location>
        <begin position="302"/>
        <end position="445"/>
    </location>
</feature>
<comment type="caution">
    <text evidence="4">The sequence shown here is derived from an EMBL/GenBank/DDBJ whole genome shotgun (WGS) entry which is preliminary data.</text>
</comment>
<evidence type="ECO:0000313" key="5">
    <source>
        <dbReference type="Proteomes" id="UP000735205"/>
    </source>
</evidence>
<dbReference type="InterPro" id="IPR001296">
    <property type="entry name" value="Glyco_trans_1"/>
</dbReference>